<evidence type="ECO:0000256" key="6">
    <source>
        <dbReference type="ARBA" id="ARBA00022723"/>
    </source>
</evidence>
<evidence type="ECO:0000256" key="3">
    <source>
        <dbReference type="ARBA" id="ARBA00022475"/>
    </source>
</evidence>
<keyword evidence="11 14" id="KW-0482">Metalloprotease</keyword>
<evidence type="ECO:0000256" key="14">
    <source>
        <dbReference type="PIRNR" id="PIRNR006404"/>
    </source>
</evidence>
<evidence type="ECO:0000256" key="16">
    <source>
        <dbReference type="PIRSR" id="PIRSR006404-2"/>
    </source>
</evidence>
<dbReference type="Pfam" id="PF00571">
    <property type="entry name" value="CBS"/>
    <property type="match status" value="2"/>
</dbReference>
<dbReference type="SMART" id="SM00116">
    <property type="entry name" value="CBS"/>
    <property type="match status" value="2"/>
</dbReference>
<reference evidence="19 20" key="1">
    <citation type="journal article" date="2016" name="Nat. Commun.">
        <title>Thousands of microbial genomes shed light on interconnected biogeochemical processes in an aquifer system.</title>
        <authorList>
            <person name="Anantharaman K."/>
            <person name="Brown C.T."/>
            <person name="Hug L.A."/>
            <person name="Sharon I."/>
            <person name="Castelle C.J."/>
            <person name="Probst A.J."/>
            <person name="Thomas B.C."/>
            <person name="Singh A."/>
            <person name="Wilkins M.J."/>
            <person name="Karaoz U."/>
            <person name="Brodie E.L."/>
            <person name="Williams K.H."/>
            <person name="Hubbard S.S."/>
            <person name="Banfield J.F."/>
        </authorList>
    </citation>
    <scope>NUCLEOTIDE SEQUENCE [LARGE SCALE GENOMIC DNA]</scope>
</reference>
<feature type="transmembrane region" description="Helical" evidence="14">
    <location>
        <begin position="197"/>
        <end position="227"/>
    </location>
</feature>
<dbReference type="InterPro" id="IPR000644">
    <property type="entry name" value="CBS_dom"/>
</dbReference>
<feature type="transmembrane region" description="Helical" evidence="14">
    <location>
        <begin position="20"/>
        <end position="38"/>
    </location>
</feature>
<feature type="active site" evidence="15">
    <location>
        <position position="69"/>
    </location>
</feature>
<organism evidence="19 20">
    <name type="scientific">candidate division WOR-1 bacterium RIFCSPHIGHO2_01_FULL_53_15</name>
    <dbReference type="NCBI Taxonomy" id="1802564"/>
    <lineage>
        <taxon>Bacteria</taxon>
        <taxon>Bacillati</taxon>
        <taxon>Saganbacteria</taxon>
    </lineage>
</organism>
<dbReference type="SUPFAM" id="SSF54631">
    <property type="entry name" value="CBS-domain pair"/>
    <property type="match status" value="1"/>
</dbReference>
<keyword evidence="5 14" id="KW-0812">Transmembrane</keyword>
<comment type="cofactor">
    <cofactor evidence="14 16">
        <name>Zn(2+)</name>
        <dbReference type="ChEBI" id="CHEBI:29105"/>
    </cofactor>
    <text evidence="14 16">Binds 1 zinc ion per subunit.</text>
</comment>
<evidence type="ECO:0000256" key="17">
    <source>
        <dbReference type="PROSITE-ProRule" id="PRU00703"/>
    </source>
</evidence>
<keyword evidence="9 14" id="KW-0862">Zinc</keyword>
<evidence type="ECO:0000256" key="7">
    <source>
        <dbReference type="ARBA" id="ARBA00022737"/>
    </source>
</evidence>
<evidence type="ECO:0000256" key="8">
    <source>
        <dbReference type="ARBA" id="ARBA00022801"/>
    </source>
</evidence>
<comment type="caution">
    <text evidence="19">The sequence shown here is derived from an EMBL/GenBank/DDBJ whole genome shotgun (WGS) entry which is preliminary data.</text>
</comment>
<dbReference type="EMBL" id="METM01000011">
    <property type="protein sequence ID" value="OGB90364.1"/>
    <property type="molecule type" value="Genomic_DNA"/>
</dbReference>
<feature type="binding site" evidence="16">
    <location>
        <position position="68"/>
    </location>
    <ligand>
        <name>Zn(2+)</name>
        <dbReference type="ChEBI" id="CHEBI:29105"/>
        <note>catalytic</note>
    </ligand>
</feature>
<dbReference type="PANTHER" id="PTHR39188:SF3">
    <property type="entry name" value="STAGE IV SPORULATION PROTEIN FB"/>
    <property type="match status" value="1"/>
</dbReference>
<keyword evidence="12 17" id="KW-0129">CBS domain</keyword>
<evidence type="ECO:0000313" key="19">
    <source>
        <dbReference type="EMBL" id="OGB90364.1"/>
    </source>
</evidence>
<evidence type="ECO:0000256" key="4">
    <source>
        <dbReference type="ARBA" id="ARBA00022670"/>
    </source>
</evidence>
<evidence type="ECO:0000256" key="13">
    <source>
        <dbReference type="ARBA" id="ARBA00023136"/>
    </source>
</evidence>
<dbReference type="Gene3D" id="3.10.580.10">
    <property type="entry name" value="CBS-domain"/>
    <property type="match status" value="2"/>
</dbReference>
<gene>
    <name evidence="19" type="ORF">A2625_05640</name>
</gene>
<comment type="similarity">
    <text evidence="2 14">Belongs to the peptidase M50B family.</text>
</comment>
<feature type="binding site" evidence="16">
    <location>
        <position position="167"/>
    </location>
    <ligand>
        <name>Zn(2+)</name>
        <dbReference type="ChEBI" id="CHEBI:29105"/>
        <note>catalytic</note>
    </ligand>
</feature>
<feature type="domain" description="CBS" evidence="18">
    <location>
        <begin position="316"/>
        <end position="375"/>
    </location>
</feature>
<dbReference type="InterPro" id="IPR016483">
    <property type="entry name" value="UCP006404_Pept_M50_CBS"/>
</dbReference>
<keyword evidence="8 14" id="KW-0378">Hydrolase</keyword>
<feature type="transmembrane region" description="Helical" evidence="14">
    <location>
        <begin position="110"/>
        <end position="128"/>
    </location>
</feature>
<keyword evidence="10 14" id="KW-1133">Transmembrane helix</keyword>
<dbReference type="CDD" id="cd06164">
    <property type="entry name" value="S2P-M50_SpoIVFB_CBS"/>
    <property type="match status" value="1"/>
</dbReference>
<evidence type="ECO:0000256" key="15">
    <source>
        <dbReference type="PIRSR" id="PIRSR006404-1"/>
    </source>
</evidence>
<evidence type="ECO:0000256" key="9">
    <source>
        <dbReference type="ARBA" id="ARBA00022833"/>
    </source>
</evidence>
<feature type="domain" description="CBS" evidence="18">
    <location>
        <begin position="253"/>
        <end position="309"/>
    </location>
</feature>
<dbReference type="GO" id="GO:0008237">
    <property type="term" value="F:metallopeptidase activity"/>
    <property type="evidence" value="ECO:0007669"/>
    <property type="project" value="UniProtKB-UniRule"/>
</dbReference>
<keyword evidence="6 14" id="KW-0479">Metal-binding</keyword>
<feature type="transmembrane region" description="Helical" evidence="14">
    <location>
        <begin position="140"/>
        <end position="161"/>
    </location>
</feature>
<dbReference type="GO" id="GO:0005886">
    <property type="term" value="C:plasma membrane"/>
    <property type="evidence" value="ECO:0007669"/>
    <property type="project" value="UniProtKB-SubCell"/>
</dbReference>
<dbReference type="InterPro" id="IPR008915">
    <property type="entry name" value="Peptidase_M50"/>
</dbReference>
<keyword evidence="7" id="KW-0677">Repeat</keyword>
<evidence type="ECO:0000256" key="11">
    <source>
        <dbReference type="ARBA" id="ARBA00023049"/>
    </source>
</evidence>
<feature type="binding site" evidence="16">
    <location>
        <position position="72"/>
    </location>
    <ligand>
        <name>Zn(2+)</name>
        <dbReference type="ChEBI" id="CHEBI:29105"/>
        <note>catalytic</note>
    </ligand>
</feature>
<dbReference type="GO" id="GO:0046872">
    <property type="term" value="F:metal ion binding"/>
    <property type="evidence" value="ECO:0007669"/>
    <property type="project" value="UniProtKB-UniRule"/>
</dbReference>
<accession>A0A1F4Q366</accession>
<name>A0A1F4Q366_UNCSA</name>
<keyword evidence="13 14" id="KW-0472">Membrane</keyword>
<evidence type="ECO:0000313" key="20">
    <source>
        <dbReference type="Proteomes" id="UP000178724"/>
    </source>
</evidence>
<dbReference type="Pfam" id="PF02163">
    <property type="entry name" value="Peptidase_M50"/>
    <property type="match status" value="2"/>
</dbReference>
<dbReference type="Proteomes" id="UP000178724">
    <property type="component" value="Unassembled WGS sequence"/>
</dbReference>
<protein>
    <recommendedName>
        <fullName evidence="14">Zinc metalloprotease</fullName>
    </recommendedName>
</protein>
<dbReference type="GO" id="GO:0006508">
    <property type="term" value="P:proteolysis"/>
    <property type="evidence" value="ECO:0007669"/>
    <property type="project" value="UniProtKB-KW"/>
</dbReference>
<feature type="transmembrane region" description="Helical" evidence="14">
    <location>
        <begin position="50"/>
        <end position="68"/>
    </location>
</feature>
<dbReference type="PIRSF" id="PIRSF006404">
    <property type="entry name" value="UCP006404_Pept_M50_CBS"/>
    <property type="match status" value="1"/>
</dbReference>
<evidence type="ECO:0000259" key="18">
    <source>
        <dbReference type="PROSITE" id="PS51371"/>
    </source>
</evidence>
<sequence>MNHRSFKLVTLFNIPVEINYSWFIILGLVIFSLARGYFPATDPELPEAAHWLMAALAAILLFASLLAHEFSHSLVAMRNNLPIHGITLFVFGGVAHLSKEPASPAVEFKMAAAGPAMSFFLAAIFFGLTQTLYGFGLPGYILSIFNYLFILNLAVGVFNLIPGFPLDGGRLLRAALWHFFRDIKRATRLASLFGKTFAFILIAYGLLNLFAGSLITGLWFIFIGLFLQEAADTSYQQIVMKKALTGVRVESVMTRSVVTVPSEITIDKLVDEYFFRFRYTSFPVVKDDALLGLITLHAVKEIEKERWPRVAAAEIMVPLSEKIVVSKDLDVIDALAKMASIGSGRLLVAEDHKLIGILTQRDVIRLFELKARIEE</sequence>
<evidence type="ECO:0000256" key="2">
    <source>
        <dbReference type="ARBA" id="ARBA00007931"/>
    </source>
</evidence>
<evidence type="ECO:0000256" key="1">
    <source>
        <dbReference type="ARBA" id="ARBA00004651"/>
    </source>
</evidence>
<keyword evidence="3 14" id="KW-1003">Cell membrane</keyword>
<dbReference type="InterPro" id="IPR046342">
    <property type="entry name" value="CBS_dom_sf"/>
</dbReference>
<dbReference type="AlphaFoldDB" id="A0A1F4Q366"/>
<dbReference type="PROSITE" id="PS51371">
    <property type="entry name" value="CBS"/>
    <property type="match status" value="2"/>
</dbReference>
<keyword evidence="4 14" id="KW-0645">Protease</keyword>
<evidence type="ECO:0000256" key="12">
    <source>
        <dbReference type="ARBA" id="ARBA00023122"/>
    </source>
</evidence>
<evidence type="ECO:0000256" key="5">
    <source>
        <dbReference type="ARBA" id="ARBA00022692"/>
    </source>
</evidence>
<evidence type="ECO:0000256" key="10">
    <source>
        <dbReference type="ARBA" id="ARBA00022989"/>
    </source>
</evidence>
<dbReference type="PANTHER" id="PTHR39188">
    <property type="entry name" value="MEMBRANE-ASSOCIATED ZINC METALLOPROTEASE M50B"/>
    <property type="match status" value="1"/>
</dbReference>
<feature type="transmembrane region" description="Helical" evidence="14">
    <location>
        <begin position="80"/>
        <end position="98"/>
    </location>
</feature>
<proteinExistence type="inferred from homology"/>
<comment type="subcellular location">
    <subcellularLocation>
        <location evidence="1 14">Cell membrane</location>
        <topology evidence="1 14">Multi-pass membrane protein</topology>
    </subcellularLocation>
</comment>